<dbReference type="Proteomes" id="UP000794436">
    <property type="component" value="Unassembled WGS sequence"/>
</dbReference>
<feature type="signal peptide" evidence="4">
    <location>
        <begin position="1"/>
        <end position="25"/>
    </location>
</feature>
<feature type="chain" id="PRO_5035434368" description="Chitin-binding type-4 domain-containing protein" evidence="4">
    <location>
        <begin position="26"/>
        <end position="240"/>
    </location>
</feature>
<comment type="cofactor">
    <cofactor evidence="1">
        <name>Cu(2+)</name>
        <dbReference type="ChEBI" id="CHEBI:29036"/>
    </cofactor>
</comment>
<dbReference type="PANTHER" id="PTHR36575:SF2">
    <property type="entry name" value="CHITIN-BINDING TYPE-4 DOMAIN-CONTAINING PROTEIN-RELATED"/>
    <property type="match status" value="1"/>
</dbReference>
<proteinExistence type="predicted"/>
<keyword evidence="4" id="KW-0732">Signal</keyword>
<dbReference type="AlphaFoldDB" id="A0A8K1FTJ3"/>
<reference evidence="5" key="1">
    <citation type="submission" date="2019-03" db="EMBL/GenBank/DDBJ databases">
        <title>Long read genome sequence of the mycoparasitic Pythium oligandrum ATCC 38472 isolated from sugarbeet rhizosphere.</title>
        <authorList>
            <person name="Gaulin E."/>
        </authorList>
    </citation>
    <scope>NUCLEOTIDE SEQUENCE</scope>
    <source>
        <strain evidence="5">ATCC 38472_TT</strain>
    </source>
</reference>
<evidence type="ECO:0000256" key="3">
    <source>
        <dbReference type="SAM" id="MobiDB-lite"/>
    </source>
</evidence>
<evidence type="ECO:0000256" key="1">
    <source>
        <dbReference type="ARBA" id="ARBA00001973"/>
    </source>
</evidence>
<name>A0A8K1FTJ3_PYTOL</name>
<organism evidence="5 6">
    <name type="scientific">Pythium oligandrum</name>
    <name type="common">Mycoparasitic fungus</name>
    <dbReference type="NCBI Taxonomy" id="41045"/>
    <lineage>
        <taxon>Eukaryota</taxon>
        <taxon>Sar</taxon>
        <taxon>Stramenopiles</taxon>
        <taxon>Oomycota</taxon>
        <taxon>Peronosporomycetes</taxon>
        <taxon>Pythiales</taxon>
        <taxon>Pythiaceae</taxon>
        <taxon>Pythium</taxon>
    </lineage>
</organism>
<evidence type="ECO:0000256" key="2">
    <source>
        <dbReference type="ARBA" id="ARBA00023008"/>
    </source>
</evidence>
<dbReference type="InterPro" id="IPR052282">
    <property type="entry name" value="Starch-active_LPMO"/>
</dbReference>
<protein>
    <recommendedName>
        <fullName evidence="7">Chitin-binding type-4 domain-containing protein</fullName>
    </recommendedName>
</protein>
<dbReference type="EMBL" id="SPLM01000001">
    <property type="protein sequence ID" value="TMW69643.1"/>
    <property type="molecule type" value="Genomic_DNA"/>
</dbReference>
<evidence type="ECO:0000313" key="6">
    <source>
        <dbReference type="Proteomes" id="UP000794436"/>
    </source>
</evidence>
<keyword evidence="6" id="KW-1185">Reference proteome</keyword>
<sequence>MKLATALLTAAVVAPALFLTPGVQAHGGMVEPESRAIRTMKLAIDSTFGHPIPMRASYTNGKGGNCVDFTPDTNLQAIPFGESKIKMRANDGANHIGMCTAYLINPKDKNSKIKVGEMKDCMRSLHPGPGNKGDQPIPAEMTINIPQDQKVCGAEHCVLQFNWDAAHLAPTIENYNNCADVKLMGGAPAPAASSTAPAASSAAPAPSSQAPSTTPAPVSSSKAPVSTPTPSQDKCRVRYV</sequence>
<keyword evidence="2" id="KW-0186">Copper</keyword>
<dbReference type="OrthoDB" id="161460at2759"/>
<evidence type="ECO:0000256" key="4">
    <source>
        <dbReference type="SAM" id="SignalP"/>
    </source>
</evidence>
<evidence type="ECO:0000313" key="5">
    <source>
        <dbReference type="EMBL" id="TMW69643.1"/>
    </source>
</evidence>
<evidence type="ECO:0008006" key="7">
    <source>
        <dbReference type="Google" id="ProtNLM"/>
    </source>
</evidence>
<gene>
    <name evidence="5" type="ORF">Poli38472_001799</name>
</gene>
<dbReference type="PANTHER" id="PTHR36575">
    <property type="entry name" value="BINDING PROTEIN, PUTATIVE (AFU_ORTHOLOGUE AFUA_1G14430)-RELATED"/>
    <property type="match status" value="1"/>
</dbReference>
<comment type="caution">
    <text evidence="5">The sequence shown here is derived from an EMBL/GenBank/DDBJ whole genome shotgun (WGS) entry which is preliminary data.</text>
</comment>
<dbReference type="Gene3D" id="2.70.50.70">
    <property type="match status" value="1"/>
</dbReference>
<feature type="region of interest" description="Disordered" evidence="3">
    <location>
        <begin position="187"/>
        <end position="240"/>
    </location>
</feature>
<feature type="compositionally biased region" description="Low complexity" evidence="3">
    <location>
        <begin position="187"/>
        <end position="231"/>
    </location>
</feature>
<accession>A0A8K1FTJ3</accession>